<evidence type="ECO:0000256" key="1">
    <source>
        <dbReference type="ARBA" id="ARBA00023054"/>
    </source>
</evidence>
<dbReference type="PANTHER" id="PTHR15073">
    <property type="entry name" value="MICROTUBULE-ASSOCIATED PROTEIN"/>
    <property type="match status" value="1"/>
</dbReference>
<proteinExistence type="predicted"/>
<protein>
    <submittedName>
        <fullName evidence="3">Uncharacterized protein</fullName>
    </submittedName>
</protein>
<dbReference type="PANTHER" id="PTHR15073:SF1">
    <property type="entry name" value="RETICULOCYTE-BINDING PROTEIN HOMOLOG 2A"/>
    <property type="match status" value="1"/>
</dbReference>
<dbReference type="EMBL" id="HBIB01044675">
    <property type="protein sequence ID" value="CAE0266866.1"/>
    <property type="molecule type" value="Transcribed_RNA"/>
</dbReference>
<dbReference type="InterPro" id="IPR051483">
    <property type="entry name" value="MAP7_domain-containing"/>
</dbReference>
<dbReference type="AlphaFoldDB" id="A0A7S3GI17"/>
<sequence length="384" mass="45294">MEKKKKEMEEMMMRLASSTSAQSEEERARMAKEKAEMERKLQEEQEAMRKRMEEEDRRRKEEMRKMEEEAESRRRKAAEEAERQFLRLQEEQERRAAESRQERRKRKEEEAKRKAEEEELRKELEEERKKRKEERERRAKEPGLLGLPQGSPHKQLPPRPPSPKAVRPPSPKKPPTPPPVILPEWTDGGYKPPKMKTGNLVEDMHISALGSNLDKVDKRTRSNWIGKKLKDVVYLVQQMLEEKVERSDFVSTRENNMKALWEIQKKLNSIDAEVEKRAEKTDVDAALSDIEKRKLEDHHLDSMRLILEELSMTTSRVKSAQSALREIVDRKPDPDEVGQLYDNAAVCRYNSLLSSLQPFLLRLSPLYTTFLSFRCNMLSEDSRR</sequence>
<feature type="compositionally biased region" description="Pro residues" evidence="2">
    <location>
        <begin position="155"/>
        <end position="181"/>
    </location>
</feature>
<evidence type="ECO:0000256" key="2">
    <source>
        <dbReference type="SAM" id="MobiDB-lite"/>
    </source>
</evidence>
<feature type="compositionally biased region" description="Basic and acidic residues" evidence="2">
    <location>
        <begin position="24"/>
        <end position="67"/>
    </location>
</feature>
<feature type="compositionally biased region" description="Basic and acidic residues" evidence="2">
    <location>
        <begin position="1"/>
        <end position="12"/>
    </location>
</feature>
<reference evidence="3" key="1">
    <citation type="submission" date="2021-01" db="EMBL/GenBank/DDBJ databases">
        <authorList>
            <person name="Corre E."/>
            <person name="Pelletier E."/>
            <person name="Niang G."/>
            <person name="Scheremetjew M."/>
            <person name="Finn R."/>
            <person name="Kale V."/>
            <person name="Holt S."/>
            <person name="Cochrane G."/>
            <person name="Meng A."/>
            <person name="Brown T."/>
            <person name="Cohen L."/>
        </authorList>
    </citation>
    <scope>NUCLEOTIDE SEQUENCE</scope>
    <source>
        <strain evidence="3">NIES-2562</strain>
    </source>
</reference>
<organism evidence="3">
    <name type="scientific">Palpitomonas bilix</name>
    <dbReference type="NCBI Taxonomy" id="652834"/>
    <lineage>
        <taxon>Eukaryota</taxon>
        <taxon>Eukaryota incertae sedis</taxon>
    </lineage>
</organism>
<keyword evidence="1" id="KW-0175">Coiled coil</keyword>
<accession>A0A7S3GI17</accession>
<evidence type="ECO:0000313" key="4">
    <source>
        <dbReference type="EMBL" id="CAE0266866.1"/>
    </source>
</evidence>
<gene>
    <name evidence="3" type="ORF">PBIL07802_LOCUS29207</name>
    <name evidence="4" type="ORF">PBIL07802_LOCUS29208</name>
</gene>
<dbReference type="EMBL" id="HBIB01044674">
    <property type="protein sequence ID" value="CAE0266865.1"/>
    <property type="molecule type" value="Transcribed_RNA"/>
</dbReference>
<feature type="compositionally biased region" description="Basic and acidic residues" evidence="2">
    <location>
        <begin position="77"/>
        <end position="141"/>
    </location>
</feature>
<feature type="region of interest" description="Disordered" evidence="2">
    <location>
        <begin position="1"/>
        <end position="191"/>
    </location>
</feature>
<evidence type="ECO:0000313" key="3">
    <source>
        <dbReference type="EMBL" id="CAE0266865.1"/>
    </source>
</evidence>
<name>A0A7S3GI17_9EUKA</name>